<feature type="transmembrane region" description="Helical" evidence="6">
    <location>
        <begin position="49"/>
        <end position="70"/>
    </location>
</feature>
<evidence type="ECO:0000313" key="9">
    <source>
        <dbReference type="EMBL" id="NEY19670.1"/>
    </source>
</evidence>
<evidence type="ECO:0000256" key="3">
    <source>
        <dbReference type="ARBA" id="ARBA00022692"/>
    </source>
</evidence>
<dbReference type="InterPro" id="IPR036259">
    <property type="entry name" value="MFS_trans_sf"/>
</dbReference>
<dbReference type="STRING" id="363870.NG54_12880"/>
<dbReference type="Proteomes" id="UP000476934">
    <property type="component" value="Unassembled WGS sequence"/>
</dbReference>
<feature type="transmembrane region" description="Helical" evidence="6">
    <location>
        <begin position="346"/>
        <end position="372"/>
    </location>
</feature>
<dbReference type="GO" id="GO:0022857">
    <property type="term" value="F:transmembrane transporter activity"/>
    <property type="evidence" value="ECO:0007669"/>
    <property type="project" value="InterPro"/>
</dbReference>
<feature type="transmembrane region" description="Helical" evidence="6">
    <location>
        <begin position="307"/>
        <end position="325"/>
    </location>
</feature>
<keyword evidence="11" id="KW-1185">Reference proteome</keyword>
<evidence type="ECO:0000313" key="8">
    <source>
        <dbReference type="EMBL" id="KHD84835.1"/>
    </source>
</evidence>
<feature type="transmembrane region" description="Helical" evidence="6">
    <location>
        <begin position="171"/>
        <end position="192"/>
    </location>
</feature>
<dbReference type="Pfam" id="PF07690">
    <property type="entry name" value="MFS_1"/>
    <property type="match status" value="1"/>
</dbReference>
<sequence length="405" mass="45865">MSILRRWLGNIEFSKDLLLLLLIGGIYSLSISLSNTFVNVYLWKQTGKYFDLAIYNLAVVVLQPLTFIVAGRWAKKIDRVTVLRMGVIFLALFYITVLLSKNVAQDYLILLGGLLGIGYGFYWLAFNVLTFEITEPETRDFFNGFLGALNSIGGMIGPVIAGFIISRLVNGGYTIVFTLSLVLFAIAVVLSFRLERRPSHGNYVMMKVLQERKSNHNWKRITNAHFMKGLRDGTFVFIISVFVFISTGSEFSLGTFSLINSCFQFVGYTLVGKYIKWHHRKRAILLGGLLLYAAIFLFVFEVTYPRLLIYAFIIAIAYPILLVPLNSMTYDIIGRAWKAAEARIEYIVVLELFTNAGRVVSILLFIFAITFFNKEQSIPILLLFIGAGHLCISLFIRKIHTNAVE</sequence>
<feature type="transmembrane region" description="Helical" evidence="6">
    <location>
        <begin position="229"/>
        <end position="245"/>
    </location>
</feature>
<dbReference type="Proteomes" id="UP000030588">
    <property type="component" value="Unassembled WGS sequence"/>
</dbReference>
<keyword evidence="4 6" id="KW-1133">Transmembrane helix</keyword>
<dbReference type="RefSeq" id="WP_035355204.1">
    <property type="nucleotide sequence ID" value="NZ_JAAIWK010000008.1"/>
</dbReference>
<dbReference type="PROSITE" id="PS50850">
    <property type="entry name" value="MFS"/>
    <property type="match status" value="1"/>
</dbReference>
<dbReference type="InterPro" id="IPR005829">
    <property type="entry name" value="Sugar_transporter_CS"/>
</dbReference>
<name>A0A0A6V9K6_9BACI</name>
<feature type="transmembrane region" description="Helical" evidence="6">
    <location>
        <begin position="107"/>
        <end position="129"/>
    </location>
</feature>
<evidence type="ECO:0000313" key="10">
    <source>
        <dbReference type="Proteomes" id="UP000030588"/>
    </source>
</evidence>
<gene>
    <name evidence="9" type="ORF">G4D61_06755</name>
    <name evidence="8" type="ORF">NG54_12880</name>
</gene>
<evidence type="ECO:0000259" key="7">
    <source>
        <dbReference type="PROSITE" id="PS50850"/>
    </source>
</evidence>
<dbReference type="GO" id="GO:0005886">
    <property type="term" value="C:plasma membrane"/>
    <property type="evidence" value="ECO:0007669"/>
    <property type="project" value="UniProtKB-SubCell"/>
</dbReference>
<keyword evidence="5 6" id="KW-0472">Membrane</keyword>
<evidence type="ECO:0000313" key="11">
    <source>
        <dbReference type="Proteomes" id="UP000476934"/>
    </source>
</evidence>
<feature type="transmembrane region" description="Helical" evidence="6">
    <location>
        <begin position="20"/>
        <end position="43"/>
    </location>
</feature>
<keyword evidence="2" id="KW-0813">Transport</keyword>
<reference evidence="8 10" key="1">
    <citation type="submission" date="2014-10" db="EMBL/GenBank/DDBJ databases">
        <title>Draft genome of phytase producing Bacillus ginsengihumi strain M2.11.</title>
        <authorList>
            <person name="Toymentseva A."/>
            <person name="Boulygina E.A."/>
            <person name="Kazakov S.V."/>
            <person name="Kayumov I."/>
            <person name="Suleimanova A.D."/>
            <person name="Mardanova A.M."/>
            <person name="Maria S.N."/>
            <person name="Sergey M.Y."/>
            <person name="Sharipova M.R."/>
        </authorList>
    </citation>
    <scope>NUCLEOTIDE SEQUENCE [LARGE SCALE GENOMIC DNA]</scope>
    <source>
        <strain evidence="8 10">M2.11</strain>
    </source>
</reference>
<feature type="transmembrane region" description="Helical" evidence="6">
    <location>
        <begin position="141"/>
        <end position="165"/>
    </location>
</feature>
<feature type="transmembrane region" description="Helical" evidence="6">
    <location>
        <begin position="82"/>
        <end position="101"/>
    </location>
</feature>
<accession>A0A0A6V9K6</accession>
<evidence type="ECO:0000256" key="6">
    <source>
        <dbReference type="SAM" id="Phobius"/>
    </source>
</evidence>
<evidence type="ECO:0000256" key="4">
    <source>
        <dbReference type="ARBA" id="ARBA00022989"/>
    </source>
</evidence>
<dbReference type="PROSITE" id="PS00217">
    <property type="entry name" value="SUGAR_TRANSPORT_2"/>
    <property type="match status" value="1"/>
</dbReference>
<dbReference type="AlphaFoldDB" id="A0A0A6V9K6"/>
<feature type="transmembrane region" description="Helical" evidence="6">
    <location>
        <begin position="378"/>
        <end position="396"/>
    </location>
</feature>
<dbReference type="Gene3D" id="1.20.1250.20">
    <property type="entry name" value="MFS general substrate transporter like domains"/>
    <property type="match status" value="1"/>
</dbReference>
<proteinExistence type="predicted"/>
<feature type="transmembrane region" description="Helical" evidence="6">
    <location>
        <begin position="283"/>
        <end position="301"/>
    </location>
</feature>
<comment type="subcellular location">
    <subcellularLocation>
        <location evidence="1">Cell membrane</location>
        <topology evidence="1">Multi-pass membrane protein</topology>
    </subcellularLocation>
</comment>
<dbReference type="SUPFAM" id="SSF103473">
    <property type="entry name" value="MFS general substrate transporter"/>
    <property type="match status" value="1"/>
</dbReference>
<keyword evidence="3 6" id="KW-0812">Transmembrane</keyword>
<reference evidence="9 11" key="3">
    <citation type="submission" date="2020-03" db="EMBL/GenBank/DDBJ databases">
        <title>Bacillus aquiflavi sp. nov., isolated from yellow water of strong flavor Chinese baijiu in Yibin region of China.</title>
        <authorList>
            <person name="Xie J."/>
        </authorList>
    </citation>
    <scope>NUCLEOTIDE SEQUENCE [LARGE SCALE GENOMIC DNA]</scope>
    <source>
        <strain evidence="9 11">Gsoil 114</strain>
    </source>
</reference>
<dbReference type="EMBL" id="JAAIWK010000008">
    <property type="protein sequence ID" value="NEY19670.1"/>
    <property type="molecule type" value="Genomic_DNA"/>
</dbReference>
<evidence type="ECO:0000256" key="5">
    <source>
        <dbReference type="ARBA" id="ARBA00023136"/>
    </source>
</evidence>
<evidence type="ECO:0000256" key="1">
    <source>
        <dbReference type="ARBA" id="ARBA00004651"/>
    </source>
</evidence>
<feature type="transmembrane region" description="Helical" evidence="6">
    <location>
        <begin position="251"/>
        <end position="271"/>
    </location>
</feature>
<comment type="caution">
    <text evidence="8">The sequence shown here is derived from an EMBL/GenBank/DDBJ whole genome shotgun (WGS) entry which is preliminary data.</text>
</comment>
<feature type="domain" description="Major facilitator superfamily (MFS) profile" evidence="7">
    <location>
        <begin position="1"/>
        <end position="199"/>
    </location>
</feature>
<dbReference type="InterPro" id="IPR052528">
    <property type="entry name" value="Sugar_transport-like"/>
</dbReference>
<dbReference type="PANTHER" id="PTHR23526">
    <property type="entry name" value="INTEGRAL MEMBRANE TRANSPORT PROTEIN-RELATED"/>
    <property type="match status" value="1"/>
</dbReference>
<dbReference type="PANTHER" id="PTHR23526:SF2">
    <property type="entry name" value="MAJOR FACILITATOR SUPERFAMILY (MFS) PROFILE DOMAIN-CONTAINING PROTEIN"/>
    <property type="match status" value="1"/>
</dbReference>
<evidence type="ECO:0000256" key="2">
    <source>
        <dbReference type="ARBA" id="ARBA00022448"/>
    </source>
</evidence>
<dbReference type="EMBL" id="JRUN01000040">
    <property type="protein sequence ID" value="KHD84835.1"/>
    <property type="molecule type" value="Genomic_DNA"/>
</dbReference>
<dbReference type="InterPro" id="IPR020846">
    <property type="entry name" value="MFS_dom"/>
</dbReference>
<protein>
    <submittedName>
        <fullName evidence="9">MFS transporter</fullName>
    </submittedName>
</protein>
<dbReference type="OrthoDB" id="2086294at2"/>
<reference evidence="9" key="2">
    <citation type="submission" date="2020-02" db="EMBL/GenBank/DDBJ databases">
        <authorList>
            <person name="Feng H."/>
        </authorList>
    </citation>
    <scope>NUCLEOTIDE SEQUENCE [LARGE SCALE GENOMIC DNA]</scope>
    <source>
        <strain evidence="9">Gsoil 114</strain>
    </source>
</reference>
<dbReference type="InterPro" id="IPR011701">
    <property type="entry name" value="MFS"/>
</dbReference>
<organism evidence="8 10">
    <name type="scientific">Heyndrickxia ginsengihumi</name>
    <dbReference type="NCBI Taxonomy" id="363870"/>
    <lineage>
        <taxon>Bacteria</taxon>
        <taxon>Bacillati</taxon>
        <taxon>Bacillota</taxon>
        <taxon>Bacilli</taxon>
        <taxon>Bacillales</taxon>
        <taxon>Bacillaceae</taxon>
        <taxon>Heyndrickxia</taxon>
    </lineage>
</organism>